<dbReference type="Proteomes" id="UP001185012">
    <property type="component" value="Unassembled WGS sequence"/>
</dbReference>
<feature type="transmembrane region" description="Helical" evidence="1">
    <location>
        <begin position="24"/>
        <end position="42"/>
    </location>
</feature>
<organism evidence="2 3">
    <name type="scientific">Desmospora profundinema</name>
    <dbReference type="NCBI Taxonomy" id="1571184"/>
    <lineage>
        <taxon>Bacteria</taxon>
        <taxon>Bacillati</taxon>
        <taxon>Bacillota</taxon>
        <taxon>Bacilli</taxon>
        <taxon>Bacillales</taxon>
        <taxon>Thermoactinomycetaceae</taxon>
        <taxon>Desmospora</taxon>
    </lineage>
</organism>
<name>A0ABU1IK57_9BACL</name>
<accession>A0ABU1IK57</accession>
<keyword evidence="1" id="KW-0472">Membrane</keyword>
<keyword evidence="1" id="KW-1133">Transmembrane helix</keyword>
<proteinExistence type="predicted"/>
<evidence type="ECO:0000313" key="2">
    <source>
        <dbReference type="EMBL" id="MDR6225167.1"/>
    </source>
</evidence>
<keyword evidence="3" id="KW-1185">Reference proteome</keyword>
<reference evidence="2 3" key="1">
    <citation type="submission" date="2023-07" db="EMBL/GenBank/DDBJ databases">
        <title>Genomic Encyclopedia of Type Strains, Phase IV (KMG-IV): sequencing the most valuable type-strain genomes for metagenomic binning, comparative biology and taxonomic classification.</title>
        <authorList>
            <person name="Goeker M."/>
        </authorList>
    </citation>
    <scope>NUCLEOTIDE SEQUENCE [LARGE SCALE GENOMIC DNA]</scope>
    <source>
        <strain evidence="2 3">DSM 45903</strain>
    </source>
</reference>
<gene>
    <name evidence="2" type="ORF">JOE21_001158</name>
</gene>
<protein>
    <submittedName>
        <fullName evidence="2">Uncharacterized protein</fullName>
    </submittedName>
</protein>
<keyword evidence="1" id="KW-0812">Transmembrane</keyword>
<sequence>MEFAKEKEADKEGSQKSLRKNKHFLYLWGSSTIGQSLPVIFFE</sequence>
<comment type="caution">
    <text evidence="2">The sequence shown here is derived from an EMBL/GenBank/DDBJ whole genome shotgun (WGS) entry which is preliminary data.</text>
</comment>
<dbReference type="EMBL" id="JAVDQG010000002">
    <property type="protein sequence ID" value="MDR6225167.1"/>
    <property type="molecule type" value="Genomic_DNA"/>
</dbReference>
<evidence type="ECO:0000313" key="3">
    <source>
        <dbReference type="Proteomes" id="UP001185012"/>
    </source>
</evidence>
<evidence type="ECO:0000256" key="1">
    <source>
        <dbReference type="SAM" id="Phobius"/>
    </source>
</evidence>